<dbReference type="PROSITE" id="PS50206">
    <property type="entry name" value="RHODANESE_3"/>
    <property type="match status" value="2"/>
</dbReference>
<keyword evidence="4" id="KW-0808">Transferase</keyword>
<feature type="signal peptide" evidence="2">
    <location>
        <begin position="1"/>
        <end position="22"/>
    </location>
</feature>
<dbReference type="GO" id="GO:0016740">
    <property type="term" value="F:transferase activity"/>
    <property type="evidence" value="ECO:0007669"/>
    <property type="project" value="UniProtKB-KW"/>
</dbReference>
<feature type="domain" description="Rhodanese" evidence="3">
    <location>
        <begin position="209"/>
        <end position="326"/>
    </location>
</feature>
<reference evidence="5" key="1">
    <citation type="submission" date="2015-08" db="EMBL/GenBank/DDBJ databases">
        <authorList>
            <person name="Varghese N."/>
        </authorList>
    </citation>
    <scope>NUCLEOTIDE SEQUENCE [LARGE SCALE GENOMIC DNA]</scope>
    <source>
        <strain evidence="5">DSM 18181</strain>
    </source>
</reference>
<dbReference type="Proteomes" id="UP000183649">
    <property type="component" value="Unassembled WGS sequence"/>
</dbReference>
<dbReference type="STRING" id="339866.GCA_001418255_02172"/>
<evidence type="ECO:0000256" key="2">
    <source>
        <dbReference type="SAM" id="SignalP"/>
    </source>
</evidence>
<keyword evidence="2" id="KW-0732">Signal</keyword>
<evidence type="ECO:0000256" key="1">
    <source>
        <dbReference type="ARBA" id="ARBA00022737"/>
    </source>
</evidence>
<dbReference type="InterPro" id="IPR051126">
    <property type="entry name" value="Thiosulfate_sulfurtransferase"/>
</dbReference>
<dbReference type="PANTHER" id="PTHR43855:SF1">
    <property type="entry name" value="THIOSULFATE SULFURTRANSFERASE"/>
    <property type="match status" value="1"/>
</dbReference>
<dbReference type="InterPro" id="IPR001763">
    <property type="entry name" value="Rhodanese-like_dom"/>
</dbReference>
<dbReference type="SMART" id="SM00450">
    <property type="entry name" value="RHOD"/>
    <property type="match status" value="2"/>
</dbReference>
<sequence>MKLKHLIGMSVIAVAAAQTAGAATLPGPLVTPQWLNEHKSEVVIVDIRDDLKTLTEEPKFEVDKKTNKKDLVKVGGYIAGTTAFVDFGKIREEKTIDGVKIKAQLPTADFFTKAMDTAGLNKVDKPLVIVPEGNSVDSMDMATRLYFQLRYFGEPRDKVAILNGGVASWLQAGMPVSTDKPTMTKGDWTAGAEDKAILATMQQVKEGLQGGKDQFVDARPTAQFLGIVKKPINKTGGHLPGARSFPTDAIVKPVGVAHEFMSADDYKKIYAEFNIQPDAQTITYCNTGHLASGAWFVTHEILGNKNSKLYTGSMIEWTNLGNPTVGLPQ</sequence>
<dbReference type="RefSeq" id="WP_055451033.1">
    <property type="nucleotide sequence ID" value="NZ_CYHF01000007.1"/>
</dbReference>
<dbReference type="AlphaFoldDB" id="A0A0K6I5U0"/>
<gene>
    <name evidence="4" type="ORF">Ga0061069_107133</name>
</gene>
<keyword evidence="5" id="KW-1185">Reference proteome</keyword>
<dbReference type="OrthoDB" id="9781034at2"/>
<dbReference type="EMBL" id="CYHF01000007">
    <property type="protein sequence ID" value="CUA98519.1"/>
    <property type="molecule type" value="Genomic_DNA"/>
</dbReference>
<evidence type="ECO:0000259" key="3">
    <source>
        <dbReference type="PROSITE" id="PS50206"/>
    </source>
</evidence>
<dbReference type="Gene3D" id="3.40.250.10">
    <property type="entry name" value="Rhodanese-like domain"/>
    <property type="match status" value="2"/>
</dbReference>
<accession>A0A0K6I5U0</accession>
<dbReference type="InterPro" id="IPR036873">
    <property type="entry name" value="Rhodanese-like_dom_sf"/>
</dbReference>
<evidence type="ECO:0000313" key="5">
    <source>
        <dbReference type="Proteomes" id="UP000183649"/>
    </source>
</evidence>
<dbReference type="SUPFAM" id="SSF52821">
    <property type="entry name" value="Rhodanese/Cell cycle control phosphatase"/>
    <property type="match status" value="2"/>
</dbReference>
<feature type="domain" description="Rhodanese" evidence="3">
    <location>
        <begin position="84"/>
        <end position="178"/>
    </location>
</feature>
<dbReference type="PANTHER" id="PTHR43855">
    <property type="entry name" value="THIOSULFATE SULFURTRANSFERASE"/>
    <property type="match status" value="1"/>
</dbReference>
<evidence type="ECO:0000313" key="4">
    <source>
        <dbReference type="EMBL" id="CUA98519.1"/>
    </source>
</evidence>
<dbReference type="Pfam" id="PF00581">
    <property type="entry name" value="Rhodanese"/>
    <property type="match status" value="1"/>
</dbReference>
<proteinExistence type="predicted"/>
<protein>
    <submittedName>
        <fullName evidence="4">3-mercaptopyruvate sulfurtransferase SseA, contains two rhodanese domains</fullName>
    </submittedName>
</protein>
<keyword evidence="1" id="KW-0677">Repeat</keyword>
<feature type="chain" id="PRO_5005504885" evidence="2">
    <location>
        <begin position="23"/>
        <end position="329"/>
    </location>
</feature>
<keyword evidence="4" id="KW-0670">Pyruvate</keyword>
<name>A0A0K6I5U0_9BURK</name>
<organism evidence="4 5">
    <name type="scientific">Thiomonas bhubaneswarensis</name>
    <dbReference type="NCBI Taxonomy" id="339866"/>
    <lineage>
        <taxon>Bacteria</taxon>
        <taxon>Pseudomonadati</taxon>
        <taxon>Pseudomonadota</taxon>
        <taxon>Betaproteobacteria</taxon>
        <taxon>Burkholderiales</taxon>
        <taxon>Thiomonas</taxon>
    </lineage>
</organism>